<gene>
    <name evidence="4" type="ORF">GSLYS_00008485001</name>
</gene>
<feature type="signal peptide" evidence="2">
    <location>
        <begin position="1"/>
        <end position="25"/>
    </location>
</feature>
<accession>A0AAV2HKH1</accession>
<sequence length="392" mass="41331">MPPTRNSILVCATLAVFVLIPSAHAVSNNNYPYTTALSCWGNPVYTWSLTVTSTSTYHACPETSCYDYYTRNNCCMTYFNGYDGLLNQQCRCGPSVVCPTLTATTLATTAAGAATATPTPTTTTTPTNTLTPTTTAPPSLCQPALPLPKGAPVNNDCAFAGVSNITISSSGTKVMCNAVLATVTVDGTPKKTFLTPSACKKLIDGANGVVYISIGAQNFPVQKPIFTMSDGTNGNALITIDPLYISLLYNLGSCQKTACTYNRATMGSKVNLTDCKLISWGAEDDTSSKKGEYETPVEMNIGGCDPLLIPNESGAQNTVCFTTTTGQNTFCSGDSGAPLYCRAHTNGEWILMGVAAYQTKCNPSPDFKVIPFPVDFKVTPPPVEAEVAMSPG</sequence>
<evidence type="ECO:0000256" key="2">
    <source>
        <dbReference type="SAM" id="SignalP"/>
    </source>
</evidence>
<reference evidence="4 5" key="1">
    <citation type="submission" date="2024-04" db="EMBL/GenBank/DDBJ databases">
        <authorList>
            <consortium name="Genoscope - CEA"/>
            <person name="William W."/>
        </authorList>
    </citation>
    <scope>NUCLEOTIDE SEQUENCE [LARGE SCALE GENOMIC DNA]</scope>
</reference>
<keyword evidence="2" id="KW-0732">Signal</keyword>
<evidence type="ECO:0000259" key="3">
    <source>
        <dbReference type="Pfam" id="PF00089"/>
    </source>
</evidence>
<protein>
    <recommendedName>
        <fullName evidence="3">Peptidase S1 domain-containing protein</fullName>
    </recommendedName>
</protein>
<proteinExistence type="predicted"/>
<comment type="caution">
    <text evidence="4">The sequence shown here is derived from an EMBL/GenBank/DDBJ whole genome shotgun (WGS) entry which is preliminary data.</text>
</comment>
<dbReference type="InterPro" id="IPR043504">
    <property type="entry name" value="Peptidase_S1_PA_chymotrypsin"/>
</dbReference>
<feature type="region of interest" description="Disordered" evidence="1">
    <location>
        <begin position="114"/>
        <end position="135"/>
    </location>
</feature>
<dbReference type="Pfam" id="PF00089">
    <property type="entry name" value="Trypsin"/>
    <property type="match status" value="1"/>
</dbReference>
<feature type="chain" id="PRO_5043954351" description="Peptidase S1 domain-containing protein" evidence="2">
    <location>
        <begin position="26"/>
        <end position="392"/>
    </location>
</feature>
<evidence type="ECO:0000256" key="1">
    <source>
        <dbReference type="SAM" id="MobiDB-lite"/>
    </source>
</evidence>
<name>A0AAV2HKH1_LYMST</name>
<dbReference type="InterPro" id="IPR009003">
    <property type="entry name" value="Peptidase_S1_PA"/>
</dbReference>
<evidence type="ECO:0000313" key="4">
    <source>
        <dbReference type="EMBL" id="CAL1534525.1"/>
    </source>
</evidence>
<keyword evidence="5" id="KW-1185">Reference proteome</keyword>
<organism evidence="4 5">
    <name type="scientific">Lymnaea stagnalis</name>
    <name type="common">Great pond snail</name>
    <name type="synonym">Helix stagnalis</name>
    <dbReference type="NCBI Taxonomy" id="6523"/>
    <lineage>
        <taxon>Eukaryota</taxon>
        <taxon>Metazoa</taxon>
        <taxon>Spiralia</taxon>
        <taxon>Lophotrochozoa</taxon>
        <taxon>Mollusca</taxon>
        <taxon>Gastropoda</taxon>
        <taxon>Heterobranchia</taxon>
        <taxon>Euthyneura</taxon>
        <taxon>Panpulmonata</taxon>
        <taxon>Hygrophila</taxon>
        <taxon>Lymnaeoidea</taxon>
        <taxon>Lymnaeidae</taxon>
        <taxon>Lymnaea</taxon>
    </lineage>
</organism>
<dbReference type="Proteomes" id="UP001497497">
    <property type="component" value="Unassembled WGS sequence"/>
</dbReference>
<dbReference type="InterPro" id="IPR001254">
    <property type="entry name" value="Trypsin_dom"/>
</dbReference>
<dbReference type="SUPFAM" id="SSF50494">
    <property type="entry name" value="Trypsin-like serine proteases"/>
    <property type="match status" value="1"/>
</dbReference>
<dbReference type="AlphaFoldDB" id="A0AAV2HKH1"/>
<evidence type="ECO:0000313" key="5">
    <source>
        <dbReference type="Proteomes" id="UP001497497"/>
    </source>
</evidence>
<dbReference type="EMBL" id="CAXITT010000174">
    <property type="protein sequence ID" value="CAL1534525.1"/>
    <property type="molecule type" value="Genomic_DNA"/>
</dbReference>
<dbReference type="GO" id="GO:0004252">
    <property type="term" value="F:serine-type endopeptidase activity"/>
    <property type="evidence" value="ECO:0007669"/>
    <property type="project" value="InterPro"/>
</dbReference>
<feature type="domain" description="Peptidase S1" evidence="3">
    <location>
        <begin position="260"/>
        <end position="364"/>
    </location>
</feature>
<dbReference type="GO" id="GO:0006508">
    <property type="term" value="P:proteolysis"/>
    <property type="evidence" value="ECO:0007669"/>
    <property type="project" value="InterPro"/>
</dbReference>
<dbReference type="Gene3D" id="2.40.10.10">
    <property type="entry name" value="Trypsin-like serine proteases"/>
    <property type="match status" value="1"/>
</dbReference>